<dbReference type="SUPFAM" id="SSF53807">
    <property type="entry name" value="Helical backbone' metal receptor"/>
    <property type="match status" value="1"/>
</dbReference>
<accession>A0A136PLF7</accession>
<comment type="similarity">
    <text evidence="1">Belongs to the bacterial solute-binding protein 8 family.</text>
</comment>
<protein>
    <submittedName>
        <fullName evidence="3">ABC transporter substrate-binding protein</fullName>
    </submittedName>
</protein>
<dbReference type="AlphaFoldDB" id="A0A136PLF7"/>
<keyword evidence="4" id="KW-1185">Reference proteome</keyword>
<dbReference type="PANTHER" id="PTHR30535">
    <property type="entry name" value="VITAMIN B12-BINDING PROTEIN"/>
    <property type="match status" value="1"/>
</dbReference>
<comment type="caution">
    <text evidence="3">The sequence shown here is derived from an EMBL/GenBank/DDBJ whole genome shotgun (WGS) entry which is preliminary data.</text>
</comment>
<dbReference type="Pfam" id="PF01497">
    <property type="entry name" value="Peripla_BP_2"/>
    <property type="match status" value="1"/>
</dbReference>
<feature type="domain" description="Fe/B12 periplasmic-binding" evidence="2">
    <location>
        <begin position="68"/>
        <end position="325"/>
    </location>
</feature>
<dbReference type="Gene3D" id="3.40.50.1980">
    <property type="entry name" value="Nitrogenase molybdenum iron protein domain"/>
    <property type="match status" value="2"/>
</dbReference>
<evidence type="ECO:0000259" key="2">
    <source>
        <dbReference type="PROSITE" id="PS50983"/>
    </source>
</evidence>
<dbReference type="EMBL" id="LRQV01000127">
    <property type="protein sequence ID" value="KXK59193.1"/>
    <property type="molecule type" value="Genomic_DNA"/>
</dbReference>
<dbReference type="PROSITE" id="PS50983">
    <property type="entry name" value="FE_B12_PBP"/>
    <property type="match status" value="1"/>
</dbReference>
<gene>
    <name evidence="3" type="ORF">AWW66_25695</name>
</gene>
<reference evidence="3 4" key="1">
    <citation type="submission" date="2016-01" db="EMBL/GenBank/DDBJ databases">
        <title>Whole genome sequence and analysis of Micromonospora rosaria DSM 803, which can produce antibacterial substance rosamicin.</title>
        <authorList>
            <person name="Yang H."/>
            <person name="He X."/>
            <person name="Zhu D."/>
        </authorList>
    </citation>
    <scope>NUCLEOTIDE SEQUENCE [LARGE SCALE GENOMIC DNA]</scope>
    <source>
        <strain evidence="3 4">DSM 803</strain>
    </source>
</reference>
<evidence type="ECO:0000313" key="4">
    <source>
        <dbReference type="Proteomes" id="UP000070620"/>
    </source>
</evidence>
<organism evidence="3 4">
    <name type="scientific">Micromonospora rosaria</name>
    <dbReference type="NCBI Taxonomy" id="47874"/>
    <lineage>
        <taxon>Bacteria</taxon>
        <taxon>Bacillati</taxon>
        <taxon>Actinomycetota</taxon>
        <taxon>Actinomycetes</taxon>
        <taxon>Micromonosporales</taxon>
        <taxon>Micromonosporaceae</taxon>
        <taxon>Micromonospora</taxon>
    </lineage>
</organism>
<dbReference type="InterPro" id="IPR002491">
    <property type="entry name" value="ABC_transptr_periplasmic_BD"/>
</dbReference>
<sequence length="328" mass="32362">MLAGTVVGCAGSTTTAEPAATASCGPVTASLGGTDVDPLDPAPTPALPVTVTSADGVPTTVTDASRILPVNMYGSIAEIVFSLGLGGNVVGRDTSTTFAAAAHLPVVTPAGHDLSAEAVLDLNPSVILADDSIGPPEALKQMRDSGIPVVLVDAEQTLAGVPAHIRAVAAALGVAPAGERLVTRVEGEIAEATRGVPQGEAPRIAFLYLRGTAGVYLIGGEGAGSDAMIEAAGGVDAGTAIGLAKFRPLTSEGLINAAPDVILVMSSGLASVGGVDGLLKLPGVGQTPAGEARRIIDMDDGVLLTFGTRSGRVVQALARAVHACGATS</sequence>
<evidence type="ECO:0000313" key="3">
    <source>
        <dbReference type="EMBL" id="KXK59193.1"/>
    </source>
</evidence>
<name>A0A136PLF7_9ACTN</name>
<proteinExistence type="inferred from homology"/>
<dbReference type="Proteomes" id="UP000070620">
    <property type="component" value="Unassembled WGS sequence"/>
</dbReference>
<dbReference type="InterPro" id="IPR050902">
    <property type="entry name" value="ABC_Transporter_SBP"/>
</dbReference>
<evidence type="ECO:0000256" key="1">
    <source>
        <dbReference type="ARBA" id="ARBA00008814"/>
    </source>
</evidence>
<dbReference type="PANTHER" id="PTHR30535:SF4">
    <property type="entry name" value="HEMIN-BINDING PERIPLASMIC PROTEIN HMUT"/>
    <property type="match status" value="1"/>
</dbReference>